<name>A0A4Q1BIA0_TREME</name>
<organism evidence="1 2">
    <name type="scientific">Tremella mesenterica</name>
    <name type="common">Jelly fungus</name>
    <dbReference type="NCBI Taxonomy" id="5217"/>
    <lineage>
        <taxon>Eukaryota</taxon>
        <taxon>Fungi</taxon>
        <taxon>Dikarya</taxon>
        <taxon>Basidiomycota</taxon>
        <taxon>Agaricomycotina</taxon>
        <taxon>Tremellomycetes</taxon>
        <taxon>Tremellales</taxon>
        <taxon>Tremellaceae</taxon>
        <taxon>Tremella</taxon>
    </lineage>
</organism>
<accession>A0A4Q1BIA0</accession>
<gene>
    <name evidence="1" type="ORF">M231_05458</name>
</gene>
<dbReference type="Proteomes" id="UP000289152">
    <property type="component" value="Unassembled WGS sequence"/>
</dbReference>
<dbReference type="VEuPathDB" id="FungiDB:TREMEDRAFT_63735"/>
<sequence length="141" mass="15311">MAAERALPDGLTGRSLFASEDFVSKDGKNQLIFTKKACSTLLGCQETLLHLHYLANDNDDSQPVHSLTAYTFSGKTTLTGEIQNLSPTNPSSARPTNSTVQRSDTILVHSDAFAGAFDSLAHQSVNYRAYEGGTDPLVWKF</sequence>
<keyword evidence="2" id="KW-1185">Reference proteome</keyword>
<comment type="caution">
    <text evidence="1">The sequence shown here is derived from an EMBL/GenBank/DDBJ whole genome shotgun (WGS) entry which is preliminary data.</text>
</comment>
<evidence type="ECO:0000313" key="2">
    <source>
        <dbReference type="Proteomes" id="UP000289152"/>
    </source>
</evidence>
<reference evidence="1 2" key="1">
    <citation type="submission" date="2016-06" db="EMBL/GenBank/DDBJ databases">
        <title>Evolution of pathogenesis and genome organization in the Tremellales.</title>
        <authorList>
            <person name="Cuomo C."/>
            <person name="Litvintseva A."/>
            <person name="Heitman J."/>
            <person name="Chen Y."/>
            <person name="Sun S."/>
            <person name="Springer D."/>
            <person name="Dromer F."/>
            <person name="Young S."/>
            <person name="Zeng Q."/>
            <person name="Chapman S."/>
            <person name="Gujja S."/>
            <person name="Saif S."/>
            <person name="Birren B."/>
        </authorList>
    </citation>
    <scope>NUCLEOTIDE SEQUENCE [LARGE SCALE GENOMIC DNA]</scope>
    <source>
        <strain evidence="1 2">ATCC 28783</strain>
    </source>
</reference>
<protein>
    <submittedName>
        <fullName evidence="1">Uncharacterized protein</fullName>
    </submittedName>
</protein>
<dbReference type="AlphaFoldDB" id="A0A4Q1BIA0"/>
<dbReference type="EMBL" id="SDIL01000072">
    <property type="protein sequence ID" value="RXK37316.1"/>
    <property type="molecule type" value="Genomic_DNA"/>
</dbReference>
<evidence type="ECO:0000313" key="1">
    <source>
        <dbReference type="EMBL" id="RXK37316.1"/>
    </source>
</evidence>
<proteinExistence type="predicted"/>
<dbReference type="InParanoid" id="A0A4Q1BIA0"/>